<organism evidence="5 6">
    <name type="scientific">Sphingobacterium zeae</name>
    <dbReference type="NCBI Taxonomy" id="1776859"/>
    <lineage>
        <taxon>Bacteria</taxon>
        <taxon>Pseudomonadati</taxon>
        <taxon>Bacteroidota</taxon>
        <taxon>Sphingobacteriia</taxon>
        <taxon>Sphingobacteriales</taxon>
        <taxon>Sphingobacteriaceae</taxon>
        <taxon>Sphingobacterium</taxon>
    </lineage>
</organism>
<comment type="caution">
    <text evidence="5">The sequence shown here is derived from an EMBL/GenBank/DDBJ whole genome shotgun (WGS) entry which is preliminary data.</text>
</comment>
<proteinExistence type="predicted"/>
<dbReference type="InterPro" id="IPR011990">
    <property type="entry name" value="TPR-like_helical_dom_sf"/>
</dbReference>
<dbReference type="Pfam" id="PF13181">
    <property type="entry name" value="TPR_8"/>
    <property type="match status" value="5"/>
</dbReference>
<dbReference type="Proteomes" id="UP001244640">
    <property type="component" value="Unassembled WGS sequence"/>
</dbReference>
<dbReference type="InterPro" id="IPR013105">
    <property type="entry name" value="TPR_2"/>
</dbReference>
<evidence type="ECO:0000313" key="6">
    <source>
        <dbReference type="Proteomes" id="UP001244640"/>
    </source>
</evidence>
<evidence type="ECO:0000256" key="2">
    <source>
        <dbReference type="ARBA" id="ARBA00022803"/>
    </source>
</evidence>
<name>A0ABU0U5P8_9SPHI</name>
<keyword evidence="1" id="KW-0677">Repeat</keyword>
<feature type="repeat" description="TPR" evidence="3">
    <location>
        <begin position="56"/>
        <end position="89"/>
    </location>
</feature>
<keyword evidence="6" id="KW-1185">Reference proteome</keyword>
<dbReference type="PANTHER" id="PTHR44858:SF1">
    <property type="entry name" value="UDP-N-ACETYLGLUCOSAMINE--PEPTIDE N-ACETYLGLUCOSAMINYLTRANSFERASE SPINDLY-RELATED"/>
    <property type="match status" value="1"/>
</dbReference>
<evidence type="ECO:0000313" key="5">
    <source>
        <dbReference type="EMBL" id="MDQ1150291.1"/>
    </source>
</evidence>
<dbReference type="Gene3D" id="1.25.40.10">
    <property type="entry name" value="Tetratricopeptide repeat domain"/>
    <property type="match status" value="3"/>
</dbReference>
<dbReference type="PANTHER" id="PTHR44858">
    <property type="entry name" value="TETRATRICOPEPTIDE REPEAT PROTEIN 6"/>
    <property type="match status" value="1"/>
</dbReference>
<dbReference type="RefSeq" id="WP_307185967.1">
    <property type="nucleotide sequence ID" value="NZ_JAUTBA010000001.1"/>
</dbReference>
<feature type="repeat" description="TPR" evidence="3">
    <location>
        <begin position="124"/>
        <end position="157"/>
    </location>
</feature>
<evidence type="ECO:0000256" key="1">
    <source>
        <dbReference type="ARBA" id="ARBA00022737"/>
    </source>
</evidence>
<gene>
    <name evidence="5" type="ORF">QE382_002275</name>
</gene>
<evidence type="ECO:0000256" key="3">
    <source>
        <dbReference type="PROSITE-ProRule" id="PRU00339"/>
    </source>
</evidence>
<dbReference type="PROSITE" id="PS50005">
    <property type="entry name" value="TPR"/>
    <property type="match status" value="5"/>
</dbReference>
<dbReference type="EMBL" id="JAUTBA010000001">
    <property type="protein sequence ID" value="MDQ1150291.1"/>
    <property type="molecule type" value="Genomic_DNA"/>
</dbReference>
<feature type="repeat" description="TPR" evidence="3">
    <location>
        <begin position="90"/>
        <end position="123"/>
    </location>
</feature>
<feature type="signal peptide" evidence="4">
    <location>
        <begin position="1"/>
        <end position="19"/>
    </location>
</feature>
<protein>
    <submittedName>
        <fullName evidence="5">Tetratricopeptide (TPR) repeat protein</fullName>
    </submittedName>
</protein>
<reference evidence="5 6" key="1">
    <citation type="submission" date="2023-07" db="EMBL/GenBank/DDBJ databases">
        <title>Functional and genomic diversity of the sorghum phyllosphere microbiome.</title>
        <authorList>
            <person name="Shade A."/>
        </authorList>
    </citation>
    <scope>NUCLEOTIDE SEQUENCE [LARGE SCALE GENOMIC DNA]</scope>
    <source>
        <strain evidence="5 6">SORGH_AS_0892</strain>
    </source>
</reference>
<feature type="repeat" description="TPR" evidence="3">
    <location>
        <begin position="229"/>
        <end position="262"/>
    </location>
</feature>
<keyword evidence="4" id="KW-0732">Signal</keyword>
<sequence length="282" mass="32891">MKKIFSLIVIILFCQILSAQTIEELNALGIKYAKKEKFDEAFSAFDKAINLYPNSPGTYVNRGNIHRFRGNYDLAITDYSKFLDFFPMNIDVLYARACVYKKVAAFDKAIFDYSRVIEINPSYTDIYFDRAYSYIRLKDYENAKNDLIAQLKISPKDFKSLANLINVKKELKLFEEALVDYDKLLNEFPNQPDLHILYNNRANIYRETNRPKEALVEIEKALKSNRNYAMGYFNRASIHLDLGDESNACKDFKKALSLNLQKNPHFEVDEDFEKLKSLCNVH</sequence>
<dbReference type="InterPro" id="IPR050498">
    <property type="entry name" value="Ycf3"/>
</dbReference>
<feature type="chain" id="PRO_5046078078" evidence="4">
    <location>
        <begin position="20"/>
        <end position="282"/>
    </location>
</feature>
<keyword evidence="2 3" id="KW-0802">TPR repeat</keyword>
<evidence type="ECO:0000256" key="4">
    <source>
        <dbReference type="SAM" id="SignalP"/>
    </source>
</evidence>
<feature type="repeat" description="TPR" evidence="3">
    <location>
        <begin position="22"/>
        <end position="55"/>
    </location>
</feature>
<dbReference type="Pfam" id="PF07719">
    <property type="entry name" value="TPR_2"/>
    <property type="match status" value="1"/>
</dbReference>
<dbReference type="SUPFAM" id="SSF48452">
    <property type="entry name" value="TPR-like"/>
    <property type="match status" value="1"/>
</dbReference>
<dbReference type="SMART" id="SM00028">
    <property type="entry name" value="TPR"/>
    <property type="match status" value="7"/>
</dbReference>
<accession>A0ABU0U5P8</accession>
<dbReference type="InterPro" id="IPR019734">
    <property type="entry name" value="TPR_rpt"/>
</dbReference>